<dbReference type="InParanoid" id="Q02AN8"/>
<dbReference type="eggNOG" id="COG3119">
    <property type="taxonomic scope" value="Bacteria"/>
</dbReference>
<keyword evidence="3" id="KW-0378">Hydrolase</keyword>
<feature type="domain" description="Sulfatase N-terminal" evidence="5">
    <location>
        <begin position="27"/>
        <end position="337"/>
    </location>
</feature>
<reference evidence="6" key="1">
    <citation type="submission" date="2006-10" db="EMBL/GenBank/DDBJ databases">
        <title>Complete sequence of Solibacter usitatus Ellin6076.</title>
        <authorList>
            <consortium name="US DOE Joint Genome Institute"/>
            <person name="Copeland A."/>
            <person name="Lucas S."/>
            <person name="Lapidus A."/>
            <person name="Barry K."/>
            <person name="Detter J.C."/>
            <person name="Glavina del Rio T."/>
            <person name="Hammon N."/>
            <person name="Israni S."/>
            <person name="Dalin E."/>
            <person name="Tice H."/>
            <person name="Pitluck S."/>
            <person name="Thompson L.S."/>
            <person name="Brettin T."/>
            <person name="Bruce D."/>
            <person name="Han C."/>
            <person name="Tapia R."/>
            <person name="Gilna P."/>
            <person name="Schmutz J."/>
            <person name="Larimer F."/>
            <person name="Land M."/>
            <person name="Hauser L."/>
            <person name="Kyrpides N."/>
            <person name="Mikhailova N."/>
            <person name="Janssen P.H."/>
            <person name="Kuske C.R."/>
            <person name="Richardson P."/>
        </authorList>
    </citation>
    <scope>NUCLEOTIDE SEQUENCE</scope>
    <source>
        <strain evidence="6">Ellin6076</strain>
    </source>
</reference>
<gene>
    <name evidence="6" type="ordered locus">Acid_0879</name>
</gene>
<dbReference type="InterPro" id="IPR000917">
    <property type="entry name" value="Sulfatase_N"/>
</dbReference>
<accession>Q02AN8</accession>
<dbReference type="OrthoDB" id="9762324at2"/>
<dbReference type="Gene3D" id="3.40.720.10">
    <property type="entry name" value="Alkaline Phosphatase, subunit A"/>
    <property type="match status" value="1"/>
</dbReference>
<keyword evidence="2" id="KW-0479">Metal-binding</keyword>
<dbReference type="AlphaFoldDB" id="Q02AN8"/>
<name>Q02AN8_SOLUE</name>
<evidence type="ECO:0000313" key="6">
    <source>
        <dbReference type="EMBL" id="ABJ81878.1"/>
    </source>
</evidence>
<dbReference type="EMBL" id="CP000473">
    <property type="protein sequence ID" value="ABJ81878.1"/>
    <property type="molecule type" value="Genomic_DNA"/>
</dbReference>
<dbReference type="STRING" id="234267.Acid_0879"/>
<proteinExistence type="inferred from homology"/>
<dbReference type="FunCoup" id="Q02AN8">
    <property type="interactions" value="92"/>
</dbReference>
<dbReference type="KEGG" id="sus:Acid_0879"/>
<dbReference type="InterPro" id="IPR017850">
    <property type="entry name" value="Alkaline_phosphatase_core_sf"/>
</dbReference>
<protein>
    <submittedName>
        <fullName evidence="6">Sulfatase</fullName>
    </submittedName>
</protein>
<dbReference type="PANTHER" id="PTHR42693">
    <property type="entry name" value="ARYLSULFATASE FAMILY MEMBER"/>
    <property type="match status" value="1"/>
</dbReference>
<dbReference type="Pfam" id="PF00884">
    <property type="entry name" value="Sulfatase"/>
    <property type="match status" value="1"/>
</dbReference>
<dbReference type="Gene3D" id="3.30.1120.10">
    <property type="match status" value="1"/>
</dbReference>
<evidence type="ECO:0000259" key="5">
    <source>
        <dbReference type="Pfam" id="PF00884"/>
    </source>
</evidence>
<evidence type="ECO:0000256" key="2">
    <source>
        <dbReference type="ARBA" id="ARBA00022723"/>
    </source>
</evidence>
<comment type="similarity">
    <text evidence="1">Belongs to the sulfatase family.</text>
</comment>
<dbReference type="InterPro" id="IPR024607">
    <property type="entry name" value="Sulfatase_CS"/>
</dbReference>
<dbReference type="InterPro" id="IPR050738">
    <property type="entry name" value="Sulfatase"/>
</dbReference>
<dbReference type="PANTHER" id="PTHR42693:SF33">
    <property type="entry name" value="ARYLSULFATASE"/>
    <property type="match status" value="1"/>
</dbReference>
<evidence type="ECO:0000256" key="3">
    <source>
        <dbReference type="ARBA" id="ARBA00022801"/>
    </source>
</evidence>
<keyword evidence="4" id="KW-0106">Calcium</keyword>
<evidence type="ECO:0000256" key="4">
    <source>
        <dbReference type="ARBA" id="ARBA00022837"/>
    </source>
</evidence>
<evidence type="ECO:0000256" key="1">
    <source>
        <dbReference type="ARBA" id="ARBA00008779"/>
    </source>
</evidence>
<dbReference type="SUPFAM" id="SSF53649">
    <property type="entry name" value="Alkaline phosphatase-like"/>
    <property type="match status" value="1"/>
</dbReference>
<organism evidence="6">
    <name type="scientific">Solibacter usitatus (strain Ellin6076)</name>
    <dbReference type="NCBI Taxonomy" id="234267"/>
    <lineage>
        <taxon>Bacteria</taxon>
        <taxon>Pseudomonadati</taxon>
        <taxon>Acidobacteriota</taxon>
        <taxon>Terriglobia</taxon>
        <taxon>Bryobacterales</taxon>
        <taxon>Solibacteraceae</taxon>
        <taxon>Candidatus Solibacter</taxon>
    </lineage>
</organism>
<dbReference type="HOGENOM" id="CLU_006332_10_4_0"/>
<dbReference type="GO" id="GO:0046872">
    <property type="term" value="F:metal ion binding"/>
    <property type="evidence" value="ECO:0007669"/>
    <property type="project" value="UniProtKB-KW"/>
</dbReference>
<dbReference type="GO" id="GO:0004065">
    <property type="term" value="F:arylsulfatase activity"/>
    <property type="evidence" value="ECO:0007669"/>
    <property type="project" value="TreeGrafter"/>
</dbReference>
<sequence length="443" mass="48271" precursor="true">MNTTRRDFMAASLAAPLIRAAPAADRPNVLVVVLDDLGCHDLGYLGAADLKTPHIDALAARGLKFRNWYSNAPVCAPARSAILTGRFPASAGVPDNGPALAHGIPTLASVLKGSGYQTGCFGKWHLGSTDETAPTGHGFDSFYGFHSGCVDYYSHRFYWGDNYHDLWHNRTEIFEDGRYLTERIADEAAGFIGRNRPFLGYVAFNAPHYPMHAPAQYKARFPNLAPERQTYAAMIAAVDDGIGQIQRALETTGAAENTLMFFIGDNGATTEKRAGLNGDFATAGDNGVFKGYKFSLFDGGMHVPGFVSWPAGIRKGGWTDELAMSMDILPTICRATGAPLPPRVDGSDLLNTIASNAPSPHKSLYWSQGGQLATRRGPWKLVVNGRLYDRRADGNKPLTGEDAVWLSNLDDNPGETRNLRRTHANLVDELLTDLHRWHDALPK</sequence>
<dbReference type="PROSITE" id="PS00523">
    <property type="entry name" value="SULFATASE_1"/>
    <property type="match status" value="1"/>
</dbReference>